<evidence type="ECO:0000256" key="1">
    <source>
        <dbReference type="SAM" id="Phobius"/>
    </source>
</evidence>
<reference evidence="2 3" key="1">
    <citation type="submission" date="2017-08" db="EMBL/GenBank/DDBJ databases">
        <authorList>
            <person name="de Groot N.N."/>
        </authorList>
    </citation>
    <scope>NUCLEOTIDE SEQUENCE [LARGE SCALE GENOMIC DNA]</scope>
    <source>
        <strain evidence="2 3">JC85</strain>
    </source>
</reference>
<organism evidence="2 3">
    <name type="scientific">Rhizobium subbaraonis</name>
    <dbReference type="NCBI Taxonomy" id="908946"/>
    <lineage>
        <taxon>Bacteria</taxon>
        <taxon>Pseudomonadati</taxon>
        <taxon>Pseudomonadota</taxon>
        <taxon>Alphaproteobacteria</taxon>
        <taxon>Hyphomicrobiales</taxon>
        <taxon>Rhizobiaceae</taxon>
        <taxon>Rhizobium/Agrobacterium group</taxon>
        <taxon>Rhizobium</taxon>
    </lineage>
</organism>
<keyword evidence="1" id="KW-1133">Transmembrane helix</keyword>
<keyword evidence="3" id="KW-1185">Reference proteome</keyword>
<keyword evidence="1" id="KW-0812">Transmembrane</keyword>
<proteinExistence type="predicted"/>
<gene>
    <name evidence="2" type="ORF">SAMN05892877_12377</name>
</gene>
<accession>A0A285UXZ4</accession>
<dbReference type="EMBL" id="OBQD01000023">
    <property type="protein sequence ID" value="SOC46653.1"/>
    <property type="molecule type" value="Genomic_DNA"/>
</dbReference>
<sequence length="84" mass="8968">MSNRFIAVVGSCLSFIVAYIVGPVAVALAAPVMSFIRAAPLAAAFHFLAPAKLVAFRIIGALKPVYRDSYRTHGLSLESRSLFA</sequence>
<keyword evidence="1" id="KW-0472">Membrane</keyword>
<evidence type="ECO:0000313" key="3">
    <source>
        <dbReference type="Proteomes" id="UP000219167"/>
    </source>
</evidence>
<dbReference type="RefSeq" id="WP_097142740.1">
    <property type="nucleotide sequence ID" value="NZ_OBQD01000023.1"/>
</dbReference>
<evidence type="ECO:0000313" key="2">
    <source>
        <dbReference type="EMBL" id="SOC46653.1"/>
    </source>
</evidence>
<dbReference type="AlphaFoldDB" id="A0A285UXZ4"/>
<name>A0A285UXZ4_9HYPH</name>
<protein>
    <submittedName>
        <fullName evidence="2">Uncharacterized protein</fullName>
    </submittedName>
</protein>
<dbReference type="Proteomes" id="UP000219167">
    <property type="component" value="Unassembled WGS sequence"/>
</dbReference>
<feature type="transmembrane region" description="Helical" evidence="1">
    <location>
        <begin position="39"/>
        <end position="62"/>
    </location>
</feature>